<evidence type="ECO:0000313" key="1">
    <source>
        <dbReference type="EMBL" id="MXO98959.1"/>
    </source>
</evidence>
<gene>
    <name evidence="1" type="ORF">GRI97_08155</name>
</gene>
<accession>A0A6I4TUL4</accession>
<keyword evidence="2" id="KW-1185">Reference proteome</keyword>
<protein>
    <submittedName>
        <fullName evidence="1">Uncharacterized protein</fullName>
    </submittedName>
</protein>
<organism evidence="1 2">
    <name type="scientific">Croceibacterium xixiisoli</name>
    <dbReference type="NCBI Taxonomy" id="1476466"/>
    <lineage>
        <taxon>Bacteria</taxon>
        <taxon>Pseudomonadati</taxon>
        <taxon>Pseudomonadota</taxon>
        <taxon>Alphaproteobacteria</taxon>
        <taxon>Sphingomonadales</taxon>
        <taxon>Erythrobacteraceae</taxon>
        <taxon>Croceibacterium</taxon>
    </lineage>
</organism>
<dbReference type="Proteomes" id="UP000469430">
    <property type="component" value="Unassembled WGS sequence"/>
</dbReference>
<reference evidence="1 2" key="1">
    <citation type="submission" date="2019-12" db="EMBL/GenBank/DDBJ databases">
        <title>Genomic-based taxomic classification of the family Erythrobacteraceae.</title>
        <authorList>
            <person name="Xu L."/>
        </authorList>
    </citation>
    <scope>NUCLEOTIDE SEQUENCE [LARGE SCALE GENOMIC DNA]</scope>
    <source>
        <strain evidence="1 2">S36</strain>
    </source>
</reference>
<dbReference type="EMBL" id="WTYJ01000001">
    <property type="protein sequence ID" value="MXO98959.1"/>
    <property type="molecule type" value="Genomic_DNA"/>
</dbReference>
<dbReference type="RefSeq" id="WP_161390548.1">
    <property type="nucleotide sequence ID" value="NZ_JBHSCP010000001.1"/>
</dbReference>
<name>A0A6I4TUL4_9SPHN</name>
<dbReference type="AlphaFoldDB" id="A0A6I4TUL4"/>
<dbReference type="OrthoDB" id="7433020at2"/>
<comment type="caution">
    <text evidence="1">The sequence shown here is derived from an EMBL/GenBank/DDBJ whole genome shotgun (WGS) entry which is preliminary data.</text>
</comment>
<evidence type="ECO:0000313" key="2">
    <source>
        <dbReference type="Proteomes" id="UP000469430"/>
    </source>
</evidence>
<proteinExistence type="predicted"/>
<sequence>MAELLGLSWVALRTWCNDIPGFEADKHFVRGGNGIEWQFKPVASIQFLIKHFTAEQQRGIQRRRAVRQAIGSSVIDDIDEDLSLEEIDKIIRLQTRLREERERQGQLIDRTVAEDAIAKMVASMQRAGLQAAREQDPTGQWPPEISESFENAVNSLILHMGQAGEKCLSDLRGGSA</sequence>